<proteinExistence type="predicted"/>
<dbReference type="InterPro" id="IPR029063">
    <property type="entry name" value="SAM-dependent_MTases_sf"/>
</dbReference>
<reference evidence="6 7" key="1">
    <citation type="journal article" date="2016" name="Nat. Commun.">
        <title>Thousands of microbial genomes shed light on interconnected biogeochemical processes in an aquifer system.</title>
        <authorList>
            <person name="Anantharaman K."/>
            <person name="Brown C.T."/>
            <person name="Hug L.A."/>
            <person name="Sharon I."/>
            <person name="Castelle C.J."/>
            <person name="Probst A.J."/>
            <person name="Thomas B.C."/>
            <person name="Singh A."/>
            <person name="Wilkins M.J."/>
            <person name="Karaoz U."/>
            <person name="Brodie E.L."/>
            <person name="Williams K.H."/>
            <person name="Hubbard S.S."/>
            <person name="Banfield J.F."/>
        </authorList>
    </citation>
    <scope>NUCLEOTIDE SEQUENCE [LARGE SCALE GENOMIC DNA]</scope>
</reference>
<dbReference type="Pfam" id="PF13847">
    <property type="entry name" value="Methyltransf_31"/>
    <property type="match status" value="1"/>
</dbReference>
<sequence length="184" mass="21093">MESSLFHIGFLMIEAVILLCVVVYFLGLILSFFKGAPYVATKKQDLNEILKQANLKPGQYLLELGCGDGRVLRKAASFYGVIGCGIDINPIVIILARIRSWLQQTKNMKFFVQDIVRANFSQADVIYIFLFPNLISQLKSKLLTETKNDALIISHGFQILYLQKHLIKRIVGKKFNTYYYRLKH</sequence>
<dbReference type="GO" id="GO:0016279">
    <property type="term" value="F:protein-lysine N-methyltransferase activity"/>
    <property type="evidence" value="ECO:0007669"/>
    <property type="project" value="InterPro"/>
</dbReference>
<dbReference type="Proteomes" id="UP000176480">
    <property type="component" value="Unassembled WGS sequence"/>
</dbReference>
<keyword evidence="4" id="KW-0812">Transmembrane</keyword>
<keyword evidence="3" id="KW-0949">S-adenosyl-L-methionine</keyword>
<dbReference type="AlphaFoldDB" id="A0A1F7J922"/>
<evidence type="ECO:0000259" key="5">
    <source>
        <dbReference type="Pfam" id="PF13847"/>
    </source>
</evidence>
<feature type="domain" description="Methyltransferase" evidence="5">
    <location>
        <begin position="57"/>
        <end position="140"/>
    </location>
</feature>
<dbReference type="EMBL" id="MGAR01000015">
    <property type="protein sequence ID" value="OGK52092.1"/>
    <property type="molecule type" value="Genomic_DNA"/>
</dbReference>
<dbReference type="InterPro" id="IPR025714">
    <property type="entry name" value="Methyltranfer_dom"/>
</dbReference>
<evidence type="ECO:0000313" key="7">
    <source>
        <dbReference type="Proteomes" id="UP000176480"/>
    </source>
</evidence>
<name>A0A1F7J922_9BACT</name>
<comment type="caution">
    <text evidence="6">The sequence shown here is derived from an EMBL/GenBank/DDBJ whole genome shotgun (WGS) entry which is preliminary data.</text>
</comment>
<dbReference type="CDD" id="cd02440">
    <property type="entry name" value="AdoMet_MTases"/>
    <property type="match status" value="1"/>
</dbReference>
<dbReference type="PANTHER" id="PTHR13610">
    <property type="entry name" value="METHYLTRANSFERASE DOMAIN-CONTAINING PROTEIN"/>
    <property type="match status" value="1"/>
</dbReference>
<keyword evidence="4" id="KW-0472">Membrane</keyword>
<keyword evidence="2" id="KW-0808">Transferase</keyword>
<evidence type="ECO:0000256" key="4">
    <source>
        <dbReference type="SAM" id="Phobius"/>
    </source>
</evidence>
<dbReference type="Gene3D" id="3.40.50.150">
    <property type="entry name" value="Vaccinia Virus protein VP39"/>
    <property type="match status" value="1"/>
</dbReference>
<evidence type="ECO:0000313" key="6">
    <source>
        <dbReference type="EMBL" id="OGK52092.1"/>
    </source>
</evidence>
<keyword evidence="4" id="KW-1133">Transmembrane helix</keyword>
<dbReference type="InterPro" id="IPR026170">
    <property type="entry name" value="FAM173A/B"/>
</dbReference>
<dbReference type="GO" id="GO:0032259">
    <property type="term" value="P:methylation"/>
    <property type="evidence" value="ECO:0007669"/>
    <property type="project" value="UniProtKB-KW"/>
</dbReference>
<evidence type="ECO:0000256" key="1">
    <source>
        <dbReference type="ARBA" id="ARBA00022603"/>
    </source>
</evidence>
<gene>
    <name evidence="6" type="ORF">A2966_03835</name>
</gene>
<dbReference type="STRING" id="1802067.A2966_03835"/>
<evidence type="ECO:0000256" key="2">
    <source>
        <dbReference type="ARBA" id="ARBA00022679"/>
    </source>
</evidence>
<protein>
    <recommendedName>
        <fullName evidence="5">Methyltransferase domain-containing protein</fullName>
    </recommendedName>
</protein>
<dbReference type="SUPFAM" id="SSF53335">
    <property type="entry name" value="S-adenosyl-L-methionine-dependent methyltransferases"/>
    <property type="match status" value="1"/>
</dbReference>
<feature type="transmembrane region" description="Helical" evidence="4">
    <location>
        <begin position="6"/>
        <end position="33"/>
    </location>
</feature>
<dbReference type="PANTHER" id="PTHR13610:SF11">
    <property type="entry name" value="METHYLTRANSFERASE DOMAIN-CONTAINING PROTEIN"/>
    <property type="match status" value="1"/>
</dbReference>
<evidence type="ECO:0000256" key="3">
    <source>
        <dbReference type="ARBA" id="ARBA00022691"/>
    </source>
</evidence>
<accession>A0A1F7J922</accession>
<keyword evidence="1" id="KW-0489">Methyltransferase</keyword>
<organism evidence="6 7">
    <name type="scientific">Candidatus Roizmanbacteria bacterium RIFCSPLOWO2_01_FULL_41_22</name>
    <dbReference type="NCBI Taxonomy" id="1802067"/>
    <lineage>
        <taxon>Bacteria</taxon>
        <taxon>Candidatus Roizmaniibacteriota</taxon>
    </lineage>
</organism>